<evidence type="ECO:0000313" key="4">
    <source>
        <dbReference type="Proteomes" id="UP000679779"/>
    </source>
</evidence>
<dbReference type="SUPFAM" id="SSF46785">
    <property type="entry name" value="Winged helix' DNA-binding domain"/>
    <property type="match status" value="1"/>
</dbReference>
<dbReference type="PANTHER" id="PTHR34293:SF1">
    <property type="entry name" value="HTH-TYPE TRANSCRIPTIONAL REGULATOR TRMBL2"/>
    <property type="match status" value="1"/>
</dbReference>
<proteinExistence type="predicted"/>
<dbReference type="Pfam" id="PF11495">
    <property type="entry name" value="Regulator_TrmB"/>
    <property type="match status" value="1"/>
</dbReference>
<comment type="caution">
    <text evidence="3">The sequence shown here is derived from an EMBL/GenBank/DDBJ whole genome shotgun (WGS) entry which is preliminary data.</text>
</comment>
<keyword evidence="4" id="KW-1185">Reference proteome</keyword>
<reference evidence="3" key="1">
    <citation type="submission" date="2021-03" db="EMBL/GenBank/DDBJ databases">
        <title>Antimicrobial resistance genes in bacteria isolated from Japanese honey, and their potential for conferring macrolide and lincosamide resistance in the American foulbrood pathogen Paenibacillus larvae.</title>
        <authorList>
            <person name="Okamoto M."/>
            <person name="Kumagai M."/>
            <person name="Kanamori H."/>
            <person name="Takamatsu D."/>
        </authorList>
    </citation>
    <scope>NUCLEOTIDE SEQUENCE</scope>
    <source>
        <strain evidence="3">J2TS6</strain>
    </source>
</reference>
<dbReference type="RefSeq" id="WP_160039400.1">
    <property type="nucleotide sequence ID" value="NZ_BORQ01000004.1"/>
</dbReference>
<sequence>MIEELRSIGLSDLEARIYLALLEEPEISGYEVAKRVSVSRTNVYAALRALTDKGVCRTIEAEPVLYDAVPIAQLIRTMKTRFDQTSRLLLQELDAPPKKAASFYSWKGEQALRQAMERMIANSERSMIVDVWSEDFQAMEEALLDAEGRGVRVIVITIGEVQTPLKEVITHLRSADWEEHISRKFSILADGKAALIGSFGKTVKLSALETDHPAIIELLKNGFYHDLIGERIERDFGAALKENYGKDYEKIIASYRELLT</sequence>
<evidence type="ECO:0000259" key="1">
    <source>
        <dbReference type="Pfam" id="PF01978"/>
    </source>
</evidence>
<dbReference type="InterPro" id="IPR036388">
    <property type="entry name" value="WH-like_DNA-bd_sf"/>
</dbReference>
<name>A0A920CD64_9BACL</name>
<organism evidence="3 4">
    <name type="scientific">Paenibacillus albilobatus</name>
    <dbReference type="NCBI Taxonomy" id="2716884"/>
    <lineage>
        <taxon>Bacteria</taxon>
        <taxon>Bacillati</taxon>
        <taxon>Bacillota</taxon>
        <taxon>Bacilli</taxon>
        <taxon>Bacillales</taxon>
        <taxon>Paenibacillaceae</taxon>
        <taxon>Paenibacillus</taxon>
    </lineage>
</organism>
<dbReference type="InterPro" id="IPR036390">
    <property type="entry name" value="WH_DNA-bd_sf"/>
</dbReference>
<dbReference type="InterPro" id="IPR021586">
    <property type="entry name" value="Tscrpt_reg_TrmB_C"/>
</dbReference>
<dbReference type="EMBL" id="BORQ01000004">
    <property type="protein sequence ID" value="GIO32544.1"/>
    <property type="molecule type" value="Genomic_DNA"/>
</dbReference>
<dbReference type="InterPro" id="IPR002831">
    <property type="entry name" value="Tscrpt_reg_TrmB_N"/>
</dbReference>
<evidence type="ECO:0000313" key="3">
    <source>
        <dbReference type="EMBL" id="GIO32544.1"/>
    </source>
</evidence>
<dbReference type="Gene3D" id="1.10.10.10">
    <property type="entry name" value="Winged helix-like DNA-binding domain superfamily/Winged helix DNA-binding domain"/>
    <property type="match status" value="1"/>
</dbReference>
<dbReference type="Proteomes" id="UP000679779">
    <property type="component" value="Unassembled WGS sequence"/>
</dbReference>
<feature type="domain" description="Transcription regulator TrmB C-terminal" evidence="2">
    <location>
        <begin position="106"/>
        <end position="234"/>
    </location>
</feature>
<feature type="domain" description="Transcription regulator TrmB N-terminal" evidence="1">
    <location>
        <begin position="5"/>
        <end position="71"/>
    </location>
</feature>
<dbReference type="PANTHER" id="PTHR34293">
    <property type="entry name" value="HTH-TYPE TRANSCRIPTIONAL REGULATOR TRMBL2"/>
    <property type="match status" value="1"/>
</dbReference>
<protein>
    <recommendedName>
        <fullName evidence="5">TrmB family transcriptional regulator</fullName>
    </recommendedName>
</protein>
<evidence type="ECO:0008006" key="5">
    <source>
        <dbReference type="Google" id="ProtNLM"/>
    </source>
</evidence>
<accession>A0A920CD64</accession>
<dbReference type="AlphaFoldDB" id="A0A920CD64"/>
<evidence type="ECO:0000259" key="2">
    <source>
        <dbReference type="Pfam" id="PF11495"/>
    </source>
</evidence>
<gene>
    <name evidence="3" type="ORF">J2TS6_36850</name>
</gene>
<dbReference type="InterPro" id="IPR051797">
    <property type="entry name" value="TrmB-like"/>
</dbReference>
<dbReference type="Pfam" id="PF01978">
    <property type="entry name" value="TrmB"/>
    <property type="match status" value="1"/>
</dbReference>
<dbReference type="CDD" id="cd09124">
    <property type="entry name" value="PLDc_like_TrmB_middle"/>
    <property type="match status" value="1"/>
</dbReference>